<dbReference type="Pfam" id="PF09509">
    <property type="entry name" value="Hypoth_Ymh"/>
    <property type="match status" value="1"/>
</dbReference>
<evidence type="ECO:0000313" key="3">
    <source>
        <dbReference type="Proteomes" id="UP000544222"/>
    </source>
</evidence>
<dbReference type="NCBIfam" id="TIGR02391">
    <property type="entry name" value="hypoth_ymh"/>
    <property type="match status" value="1"/>
</dbReference>
<organism evidence="2 3">
    <name type="scientific">Microbacter margulisiae</name>
    <dbReference type="NCBI Taxonomy" id="1350067"/>
    <lineage>
        <taxon>Bacteria</taxon>
        <taxon>Pseudomonadati</taxon>
        <taxon>Bacteroidota</taxon>
        <taxon>Bacteroidia</taxon>
        <taxon>Bacteroidales</taxon>
        <taxon>Porphyromonadaceae</taxon>
        <taxon>Microbacter</taxon>
    </lineage>
</organism>
<keyword evidence="3" id="KW-1185">Reference proteome</keyword>
<dbReference type="RefSeq" id="WP_221202114.1">
    <property type="nucleotide sequence ID" value="NZ_JACHYB010000001.1"/>
</dbReference>
<dbReference type="InterPro" id="IPR012654">
    <property type="entry name" value="CHP02391"/>
</dbReference>
<accession>A0A7W5DNB8</accession>
<evidence type="ECO:0000259" key="1">
    <source>
        <dbReference type="Pfam" id="PF09509"/>
    </source>
</evidence>
<name>A0A7W5DNB8_9PORP</name>
<dbReference type="Proteomes" id="UP000544222">
    <property type="component" value="Unassembled WGS sequence"/>
</dbReference>
<feature type="domain" description="Conserved hypothetical protein CHP02391" evidence="1">
    <location>
        <begin position="116"/>
        <end position="236"/>
    </location>
</feature>
<comment type="caution">
    <text evidence="2">The sequence shown here is derived from an EMBL/GenBank/DDBJ whole genome shotgun (WGS) entry which is preliminary data.</text>
</comment>
<dbReference type="AlphaFoldDB" id="A0A7W5DNB8"/>
<gene>
    <name evidence="2" type="ORF">FHX64_000263</name>
</gene>
<proteinExistence type="predicted"/>
<dbReference type="EMBL" id="JACHYB010000001">
    <property type="protein sequence ID" value="MBB3186100.1"/>
    <property type="molecule type" value="Genomic_DNA"/>
</dbReference>
<protein>
    <submittedName>
        <fullName evidence="2">Uncharacterized protein (TIGR02391 family)</fullName>
    </submittedName>
</protein>
<evidence type="ECO:0000313" key="2">
    <source>
        <dbReference type="EMBL" id="MBB3186100.1"/>
    </source>
</evidence>
<sequence>MSEINYRHIATQIGDSLKYSTSVNEIDRIGQSILRVNKENFPNSSITSVRAQSLYNWIMTLAKTPLENSERTKRLINFCLELTPDEFKRSTIDFLEKNNCPYSLLHKDNLDEFLKRNFHSNVIKHSQKLFIQGNYFHAVFEAAKAFNKDVKEKSRCDKDGQPLMLNVWGCENGVLKITKCESQTDKDYQDGIKFLSGGLMSAIRNPTAHEPAISWPIDKQDCLDILSLISFLYRQLDKSVYFK</sequence>
<reference evidence="2 3" key="1">
    <citation type="submission" date="2020-08" db="EMBL/GenBank/DDBJ databases">
        <title>Genomic Encyclopedia of Type Strains, Phase IV (KMG-IV): sequencing the most valuable type-strain genomes for metagenomic binning, comparative biology and taxonomic classification.</title>
        <authorList>
            <person name="Goeker M."/>
        </authorList>
    </citation>
    <scope>NUCLEOTIDE SEQUENCE [LARGE SCALE GENOMIC DNA]</scope>
    <source>
        <strain evidence="2 3">DSM 27471</strain>
    </source>
</reference>